<keyword evidence="2" id="KW-1185">Reference proteome</keyword>
<dbReference type="Gene3D" id="3.40.50.1820">
    <property type="entry name" value="alpha/beta hydrolase"/>
    <property type="match status" value="1"/>
</dbReference>
<dbReference type="InterPro" id="IPR029058">
    <property type="entry name" value="AB_hydrolase_fold"/>
</dbReference>
<dbReference type="KEGG" id="ome:OLMES_4430"/>
<reference evidence="1 2" key="1">
    <citation type="submission" date="2017-05" db="EMBL/GenBank/DDBJ databases">
        <title>Genomic insights into alkan degradation activity of Oleiphilus messinensis.</title>
        <authorList>
            <person name="Kozyavkin S.A."/>
            <person name="Slesarev A.I."/>
            <person name="Golyshin P.N."/>
            <person name="Korzhenkov A."/>
            <person name="Golyshina O.N."/>
            <person name="Toshchakov S.V."/>
        </authorList>
    </citation>
    <scope>NUCLEOTIDE SEQUENCE [LARGE SCALE GENOMIC DNA]</scope>
    <source>
        <strain evidence="1 2">ME102</strain>
    </source>
</reference>
<gene>
    <name evidence="1" type="ORF">OLMES_4430</name>
</gene>
<evidence type="ECO:0000313" key="2">
    <source>
        <dbReference type="Proteomes" id="UP000196027"/>
    </source>
</evidence>
<accession>A0A1Y0IF54</accession>
<evidence type="ECO:0000313" key="1">
    <source>
        <dbReference type="EMBL" id="ARU58426.1"/>
    </source>
</evidence>
<protein>
    <submittedName>
        <fullName evidence="1">Uncharacterized protein</fullName>
    </submittedName>
</protein>
<name>A0A1Y0IF54_9GAMM</name>
<dbReference type="Proteomes" id="UP000196027">
    <property type="component" value="Chromosome"/>
</dbReference>
<sequence>MLVCPENIELDRYRKLAAVCLHPVSGRVVLDLAKAISGDGITTPNGDHYHALLQQLGYGFPILSLAGSADLQCPPEAAARFGTEHRIFGRAYGEQVDYGHDDLVLGKFAPDETWPVILEWLDR</sequence>
<dbReference type="EMBL" id="CP021425">
    <property type="protein sequence ID" value="ARU58426.1"/>
    <property type="molecule type" value="Genomic_DNA"/>
</dbReference>
<dbReference type="AlphaFoldDB" id="A0A1Y0IF54"/>
<proteinExistence type="predicted"/>
<organism evidence="1 2">
    <name type="scientific">Oleiphilus messinensis</name>
    <dbReference type="NCBI Taxonomy" id="141451"/>
    <lineage>
        <taxon>Bacteria</taxon>
        <taxon>Pseudomonadati</taxon>
        <taxon>Pseudomonadota</taxon>
        <taxon>Gammaproteobacteria</taxon>
        <taxon>Oceanospirillales</taxon>
        <taxon>Oleiphilaceae</taxon>
        <taxon>Oleiphilus</taxon>
    </lineage>
</organism>
<dbReference type="SUPFAM" id="SSF53474">
    <property type="entry name" value="alpha/beta-Hydrolases"/>
    <property type="match status" value="1"/>
</dbReference>